<organism evidence="7 8">
    <name type="scientific">Marasmius oreades</name>
    <name type="common">fairy-ring Marasmius</name>
    <dbReference type="NCBI Taxonomy" id="181124"/>
    <lineage>
        <taxon>Eukaryota</taxon>
        <taxon>Fungi</taxon>
        <taxon>Dikarya</taxon>
        <taxon>Basidiomycota</taxon>
        <taxon>Agaricomycotina</taxon>
        <taxon>Agaricomycetes</taxon>
        <taxon>Agaricomycetidae</taxon>
        <taxon>Agaricales</taxon>
        <taxon>Marasmiineae</taxon>
        <taxon>Marasmiaceae</taxon>
        <taxon>Marasmius</taxon>
    </lineage>
</organism>
<dbReference type="PANTHER" id="PTHR45931">
    <property type="entry name" value="SI:CH211-59O9.10"/>
    <property type="match status" value="1"/>
</dbReference>
<feature type="compositionally biased region" description="Basic and acidic residues" evidence="5">
    <location>
        <begin position="410"/>
        <end position="419"/>
    </location>
</feature>
<protein>
    <recommendedName>
        <fullName evidence="6">RING-type domain-containing protein</fullName>
    </recommendedName>
</protein>
<feature type="compositionally biased region" description="Basic and acidic residues" evidence="5">
    <location>
        <begin position="732"/>
        <end position="750"/>
    </location>
</feature>
<feature type="compositionally biased region" description="Low complexity" evidence="5">
    <location>
        <begin position="64"/>
        <end position="95"/>
    </location>
</feature>
<dbReference type="PROSITE" id="PS50089">
    <property type="entry name" value="ZF_RING_2"/>
    <property type="match status" value="1"/>
</dbReference>
<dbReference type="OrthoDB" id="8062037at2759"/>
<feature type="compositionally biased region" description="Pro residues" evidence="5">
    <location>
        <begin position="1019"/>
        <end position="1034"/>
    </location>
</feature>
<feature type="region of interest" description="Disordered" evidence="5">
    <location>
        <begin position="552"/>
        <end position="573"/>
    </location>
</feature>
<dbReference type="EMBL" id="CM032183">
    <property type="protein sequence ID" value="KAG7095049.1"/>
    <property type="molecule type" value="Genomic_DNA"/>
</dbReference>
<dbReference type="PANTHER" id="PTHR45931:SF3">
    <property type="entry name" value="RING ZINC FINGER-CONTAINING PROTEIN"/>
    <property type="match status" value="1"/>
</dbReference>
<accession>A0A9P7S3Z2</accession>
<evidence type="ECO:0000259" key="6">
    <source>
        <dbReference type="PROSITE" id="PS50089"/>
    </source>
</evidence>
<dbReference type="GO" id="GO:0005634">
    <property type="term" value="C:nucleus"/>
    <property type="evidence" value="ECO:0007669"/>
    <property type="project" value="TreeGrafter"/>
</dbReference>
<feature type="region of interest" description="Disordered" evidence="5">
    <location>
        <begin position="327"/>
        <end position="419"/>
    </location>
</feature>
<evidence type="ECO:0000256" key="3">
    <source>
        <dbReference type="ARBA" id="ARBA00022833"/>
    </source>
</evidence>
<comment type="caution">
    <text evidence="7">The sequence shown here is derived from an EMBL/GenBank/DDBJ whole genome shotgun (WGS) entry which is preliminary data.</text>
</comment>
<evidence type="ECO:0000313" key="7">
    <source>
        <dbReference type="EMBL" id="KAG7095049.1"/>
    </source>
</evidence>
<dbReference type="GeneID" id="66074915"/>
<sequence>MSSSYPPQLHLTLPSNTTSFKRSFDQFGFDLESPVGNAEASSSSGSPGSGAGSSGNGRSKRPRSASSLSDGSDSLSSSLTFASGSSETRSSEGSEPVVGPPATSPNRSISSHILGAMPFEAPRLPTPDIQDIEMPDYPLNEVQDETEELDEHSESFVGGSVLPTVESYRSSVERMNEIDSQAYRLVNPRSPITVPRPTTPPPILPPLSLEEDQTPLHQTFLDSHIRSHLSLSNSTSDRPLSATSLRGPQASTPAMSSHTIPLTQGAVPSEASSAAHTSILGSHSEPDLVLESSPTTERDNSSFSDTLDQLLNHGQLSSFSLEFRRPERISSRTSSSVAPSGDRSTFPDHSVPSSASSLPSATSLLRRHGSPNVRVTNRSESPRRHHLSSREQDRDQFPFSSHFTSNREQSSARDDSHIDRTISPLSFSYRFPGSVSLREPLSLSNMRRQPSSASFRSDLDRWFETPSSDTVDRDRFPLDTLRLSSRLTRNPGIRIAADEDHASRAYSSALESDRARRPDDDDDDLDFESTISGLRARLLENRRSVIGIESRLSDSRSQRTPFPSVDSESHNLPGTFRRSRYIEQGLVDPREAAGRYETEDVRPPARWRFSWNDAFDLEEEDNPRTLSESERIYRISRGMGRSSTRSLGNSDRHINSSSIPTRNLPGRRTRPRHSGALSGSTSLFSENAAEMRRRDDRDVVDRLRRASSGGDFNSWELPSDDELDGDSLRSTFGRERPFLRGDSSRPEESSRSPVLPPLSYHNRSLSPPSMPRAMTELLSQSEHSSHSSSRPPINSFSSRRDLPSWYLYPESSSFDLYASSLHTRSDTPYDIRSRETGRNRNSYIPYLHRASDQHAMDSDTNLSRPRDERYMPSNRNPRWSSFDEPRRHSPALFDSQSSTISDIARTITNNEYDLASSLYCPSPSAISNNTVDADMRVISPEETFAPPAMPPSIPPPDLGNNLFDSSDPSDISPPQRFPELSIFQRYPIPLDRTASETDEPSRSLRSPSPISPIEFAYHSPPPTSSIPRNQPEPPGFGRGRIGGIDLQGFAPGPYRNTLQRLVERGRLSDSSNPPSIPPLPFESPASPLRAVSSTAVNYPRERSVQGQTQVPSLRQPTDRRISMPLPSARSSLSARHPLAETTSQRRTSDDLHRHIMNRATFEASLLEGPEMPESGNMSSELRGLDHALHVLRQDGLSEHRSQQLIERYRRQRQRQESFEGNLNAGATSHSPYNGHSLWGFLEDSRATRRDGDRNGPGHRPSPRAYRGINTNTNTTSNNSLTTPDDDMGGFVSLSGFPHRRRPASNSPTRHERTAMQDTRPAPFGRGRAFGSRFSRHRHHVDYEPEFVAFTDLIRRRGSRGNFNFGDFMRDEDFDSSYETLISLETALGEVKPRATPDHVIAGLETAFYKDWATIDSDKRCPICLDDYKLLDQVSKLPECTHWLHKPCLEQWLKGASTCPVCRENVKVQSPPSRSSTRPTRLLNTVFRNPIPGRYPNDPPPDNNVRTGSSNETSTGDRGNENPSISTSNDPALRGRDRFNRSSSNWRSVFRPPPDSGV</sequence>
<feature type="region of interest" description="Disordered" evidence="5">
    <location>
        <begin position="637"/>
        <end position="697"/>
    </location>
</feature>
<evidence type="ECO:0000313" key="8">
    <source>
        <dbReference type="Proteomes" id="UP001049176"/>
    </source>
</evidence>
<feature type="region of interest" description="Disordered" evidence="5">
    <location>
        <begin position="498"/>
        <end position="525"/>
    </location>
</feature>
<feature type="domain" description="RING-type" evidence="6">
    <location>
        <begin position="1420"/>
        <end position="1462"/>
    </location>
</feature>
<feature type="region of interest" description="Disordered" evidence="5">
    <location>
        <begin position="1066"/>
        <end position="1152"/>
    </location>
</feature>
<feature type="compositionally biased region" description="Low complexity" evidence="5">
    <location>
        <begin position="779"/>
        <end position="797"/>
    </location>
</feature>
<dbReference type="RefSeq" id="XP_043011519.1">
    <property type="nucleotide sequence ID" value="XM_043150432.1"/>
</dbReference>
<gene>
    <name evidence="7" type="ORF">E1B28_005839</name>
</gene>
<feature type="region of interest" description="Disordered" evidence="5">
    <location>
        <begin position="230"/>
        <end position="305"/>
    </location>
</feature>
<dbReference type="InterPro" id="IPR051834">
    <property type="entry name" value="RING_finger_E3_ligase"/>
</dbReference>
<feature type="compositionally biased region" description="Polar residues" evidence="5">
    <location>
        <begin position="270"/>
        <end position="281"/>
    </location>
</feature>
<feature type="region of interest" description="Disordered" evidence="5">
    <location>
        <begin position="710"/>
        <end position="797"/>
    </location>
</feature>
<dbReference type="Gene3D" id="3.30.40.10">
    <property type="entry name" value="Zinc/RING finger domain, C3HC4 (zinc finger)"/>
    <property type="match status" value="1"/>
</dbReference>
<evidence type="ECO:0000256" key="4">
    <source>
        <dbReference type="PROSITE-ProRule" id="PRU00175"/>
    </source>
</evidence>
<name>A0A9P7S3Z2_9AGAR</name>
<dbReference type="Proteomes" id="UP001049176">
    <property type="component" value="Chromosome 3"/>
</dbReference>
<feature type="region of interest" description="Disordered" evidence="5">
    <location>
        <begin position="853"/>
        <end position="893"/>
    </location>
</feature>
<evidence type="ECO:0000256" key="5">
    <source>
        <dbReference type="SAM" id="MobiDB-lite"/>
    </source>
</evidence>
<feature type="compositionally biased region" description="Low complexity" evidence="5">
    <location>
        <begin position="1003"/>
        <end position="1013"/>
    </location>
</feature>
<feature type="region of interest" description="Disordered" evidence="5">
    <location>
        <begin position="1464"/>
        <end position="1557"/>
    </location>
</feature>
<dbReference type="Pfam" id="PF13639">
    <property type="entry name" value="zf-RING_2"/>
    <property type="match status" value="1"/>
</dbReference>
<feature type="compositionally biased region" description="Basic and acidic residues" evidence="5">
    <location>
        <begin position="1246"/>
        <end position="1255"/>
    </location>
</feature>
<feature type="compositionally biased region" description="Low complexity" evidence="5">
    <location>
        <begin position="1469"/>
        <end position="1480"/>
    </location>
</feature>
<feature type="compositionally biased region" description="Basic and acidic residues" evidence="5">
    <location>
        <begin position="993"/>
        <end position="1002"/>
    </location>
</feature>
<dbReference type="GO" id="GO:0061630">
    <property type="term" value="F:ubiquitin protein ligase activity"/>
    <property type="evidence" value="ECO:0007669"/>
    <property type="project" value="TreeGrafter"/>
</dbReference>
<feature type="compositionally biased region" description="Polar residues" evidence="5">
    <location>
        <begin position="230"/>
        <end position="262"/>
    </location>
</feature>
<dbReference type="GO" id="GO:0008270">
    <property type="term" value="F:zinc ion binding"/>
    <property type="evidence" value="ECO:0007669"/>
    <property type="project" value="UniProtKB-KW"/>
</dbReference>
<feature type="region of interest" description="Disordered" evidence="5">
    <location>
        <begin position="189"/>
        <end position="209"/>
    </location>
</feature>
<feature type="compositionally biased region" description="Low complexity" evidence="5">
    <location>
        <begin position="1269"/>
        <end position="1282"/>
    </location>
</feature>
<feature type="compositionally biased region" description="Polar residues" evidence="5">
    <location>
        <begin position="1503"/>
        <end position="1529"/>
    </location>
</feature>
<proteinExistence type="predicted"/>
<feature type="region of interest" description="Disordered" evidence="5">
    <location>
        <begin position="30"/>
        <end position="110"/>
    </location>
</feature>
<feature type="region of interest" description="Disordered" evidence="5">
    <location>
        <begin position="991"/>
        <end position="1052"/>
    </location>
</feature>
<keyword evidence="1" id="KW-0479">Metal-binding</keyword>
<dbReference type="SMART" id="SM00184">
    <property type="entry name" value="RING"/>
    <property type="match status" value="1"/>
</dbReference>
<evidence type="ECO:0000256" key="2">
    <source>
        <dbReference type="ARBA" id="ARBA00022771"/>
    </source>
</evidence>
<feature type="region of interest" description="Disordered" evidence="5">
    <location>
        <begin position="1246"/>
        <end position="1326"/>
    </location>
</feature>
<feature type="compositionally biased region" description="Polar residues" evidence="5">
    <location>
        <begin position="641"/>
        <end position="661"/>
    </location>
</feature>
<reference evidence="7" key="1">
    <citation type="journal article" date="2021" name="Genome Biol. Evol.">
        <title>The assembled and annotated genome of the fairy-ring fungus Marasmius oreades.</title>
        <authorList>
            <person name="Hiltunen M."/>
            <person name="Ament-Velasquez S.L."/>
            <person name="Johannesson H."/>
        </authorList>
    </citation>
    <scope>NUCLEOTIDE SEQUENCE</scope>
    <source>
        <strain evidence="7">03SP1</strain>
    </source>
</reference>
<keyword evidence="8" id="KW-1185">Reference proteome</keyword>
<feature type="compositionally biased region" description="Low complexity" evidence="5">
    <location>
        <begin position="964"/>
        <end position="974"/>
    </location>
</feature>
<dbReference type="SUPFAM" id="SSF57850">
    <property type="entry name" value="RING/U-box"/>
    <property type="match status" value="1"/>
</dbReference>
<keyword evidence="3" id="KW-0862">Zinc</keyword>
<dbReference type="KEGG" id="more:E1B28_005839"/>
<dbReference type="InterPro" id="IPR001841">
    <property type="entry name" value="Znf_RING"/>
</dbReference>
<feature type="region of interest" description="Disordered" evidence="5">
    <location>
        <begin position="943"/>
        <end position="978"/>
    </location>
</feature>
<feature type="compositionally biased region" description="Polar residues" evidence="5">
    <location>
        <begin position="398"/>
        <end position="409"/>
    </location>
</feature>
<feature type="compositionally biased region" description="Low complexity" evidence="5">
    <location>
        <begin position="350"/>
        <end position="364"/>
    </location>
</feature>
<keyword evidence="2 4" id="KW-0863">Zinc-finger</keyword>
<feature type="compositionally biased region" description="Pro residues" evidence="5">
    <location>
        <begin position="947"/>
        <end position="957"/>
    </location>
</feature>
<feature type="compositionally biased region" description="Polar residues" evidence="5">
    <location>
        <begin position="1104"/>
        <end position="1115"/>
    </location>
</feature>
<evidence type="ECO:0000256" key="1">
    <source>
        <dbReference type="ARBA" id="ARBA00022723"/>
    </source>
</evidence>
<dbReference type="InterPro" id="IPR013083">
    <property type="entry name" value="Znf_RING/FYVE/PHD"/>
</dbReference>
<dbReference type="GO" id="GO:0006511">
    <property type="term" value="P:ubiquitin-dependent protein catabolic process"/>
    <property type="evidence" value="ECO:0007669"/>
    <property type="project" value="TreeGrafter"/>
</dbReference>